<gene>
    <name evidence="1" type="ORF">H634G_11771</name>
</gene>
<sequence length="50" mass="5464">MASAHLGWFHHTGLPYVRCRRLSGAPYSVADYLSATLGSFLDQTLGNLVL</sequence>
<accession>A0A0D9NKV1</accession>
<proteinExistence type="predicted"/>
<evidence type="ECO:0000313" key="1">
    <source>
        <dbReference type="EMBL" id="KJK73255.1"/>
    </source>
</evidence>
<keyword evidence="2" id="KW-1185">Reference proteome</keyword>
<dbReference type="AlphaFoldDB" id="A0A0D9NKV1"/>
<organism evidence="1 2">
    <name type="scientific">Metarhizium anisopliae BRIP 53293</name>
    <dbReference type="NCBI Taxonomy" id="1291518"/>
    <lineage>
        <taxon>Eukaryota</taxon>
        <taxon>Fungi</taxon>
        <taxon>Dikarya</taxon>
        <taxon>Ascomycota</taxon>
        <taxon>Pezizomycotina</taxon>
        <taxon>Sordariomycetes</taxon>
        <taxon>Hypocreomycetidae</taxon>
        <taxon>Hypocreales</taxon>
        <taxon>Clavicipitaceae</taxon>
        <taxon>Metarhizium</taxon>
    </lineage>
</organism>
<name>A0A0D9NKV1_METAN</name>
<protein>
    <submittedName>
        <fullName evidence="1">Uncharacterized protein</fullName>
    </submittedName>
</protein>
<reference evidence="2" key="1">
    <citation type="journal article" date="2014" name="BMC Genomics">
        <title>The genome sequence of the biocontrol fungus Metarhizium anisopliae and comparative genomics of Metarhizium species.</title>
        <authorList>
            <person name="Pattemore J.A."/>
            <person name="Hane J.K."/>
            <person name="Williams A.H."/>
            <person name="Wilson B.A."/>
            <person name="Stodart B.J."/>
            <person name="Ash G.J."/>
        </authorList>
    </citation>
    <scope>NUCLEOTIDE SEQUENCE [LARGE SCALE GENOMIC DNA]</scope>
    <source>
        <strain evidence="2">BRIP 53293</strain>
    </source>
</reference>
<dbReference type="EMBL" id="KE385184">
    <property type="protein sequence ID" value="KJK73255.1"/>
    <property type="molecule type" value="Genomic_DNA"/>
</dbReference>
<dbReference type="Proteomes" id="UP000054544">
    <property type="component" value="Unassembled WGS sequence"/>
</dbReference>
<evidence type="ECO:0000313" key="2">
    <source>
        <dbReference type="Proteomes" id="UP000054544"/>
    </source>
</evidence>